<gene>
    <name evidence="2" type="ORF">MYCFIDRAFT_202048</name>
</gene>
<protein>
    <submittedName>
        <fullName evidence="2">Uncharacterized protein</fullName>
    </submittedName>
</protein>
<sequence>MTAVVLALEHVATFSPSWLVNLLLSMIPAFGYALDCLSVHECDTDLGLVGLKIGTLCACSRLLPTTLLYVVCSTAILIPVT</sequence>
<dbReference type="Proteomes" id="UP000016932">
    <property type="component" value="Unassembled WGS sequence"/>
</dbReference>
<keyword evidence="1" id="KW-0732">Signal</keyword>
<evidence type="ECO:0000313" key="3">
    <source>
        <dbReference type="Proteomes" id="UP000016932"/>
    </source>
</evidence>
<organism evidence="2 3">
    <name type="scientific">Pseudocercospora fijiensis (strain CIRAD86)</name>
    <name type="common">Black leaf streak disease fungus</name>
    <name type="synonym">Mycosphaerella fijiensis</name>
    <dbReference type="NCBI Taxonomy" id="383855"/>
    <lineage>
        <taxon>Eukaryota</taxon>
        <taxon>Fungi</taxon>
        <taxon>Dikarya</taxon>
        <taxon>Ascomycota</taxon>
        <taxon>Pezizomycotina</taxon>
        <taxon>Dothideomycetes</taxon>
        <taxon>Dothideomycetidae</taxon>
        <taxon>Mycosphaerellales</taxon>
        <taxon>Mycosphaerellaceae</taxon>
        <taxon>Pseudocercospora</taxon>
    </lineage>
</organism>
<dbReference type="GeneID" id="19335996"/>
<name>N1Q9Z7_PSEFD</name>
<evidence type="ECO:0000256" key="1">
    <source>
        <dbReference type="SAM" id="SignalP"/>
    </source>
</evidence>
<feature type="chain" id="PRO_5004110067" evidence="1">
    <location>
        <begin position="34"/>
        <end position="81"/>
    </location>
</feature>
<keyword evidence="3" id="KW-1185">Reference proteome</keyword>
<dbReference type="KEGG" id="pfj:MYCFIDRAFT_202048"/>
<reference evidence="2 3" key="1">
    <citation type="journal article" date="2012" name="PLoS Pathog.">
        <title>Diverse lifestyles and strategies of plant pathogenesis encoded in the genomes of eighteen Dothideomycetes fungi.</title>
        <authorList>
            <person name="Ohm R.A."/>
            <person name="Feau N."/>
            <person name="Henrissat B."/>
            <person name="Schoch C.L."/>
            <person name="Horwitz B.A."/>
            <person name="Barry K.W."/>
            <person name="Condon B.J."/>
            <person name="Copeland A.C."/>
            <person name="Dhillon B."/>
            <person name="Glaser F."/>
            <person name="Hesse C.N."/>
            <person name="Kosti I."/>
            <person name="LaButti K."/>
            <person name="Lindquist E.A."/>
            <person name="Lucas S."/>
            <person name="Salamov A.A."/>
            <person name="Bradshaw R.E."/>
            <person name="Ciuffetti L."/>
            <person name="Hamelin R.C."/>
            <person name="Kema G.H.J."/>
            <person name="Lawrence C."/>
            <person name="Scott J.A."/>
            <person name="Spatafora J.W."/>
            <person name="Turgeon B.G."/>
            <person name="de Wit P.J.G.M."/>
            <person name="Zhong S."/>
            <person name="Goodwin S.B."/>
            <person name="Grigoriev I.V."/>
        </authorList>
    </citation>
    <scope>NUCLEOTIDE SEQUENCE [LARGE SCALE GENOMIC DNA]</scope>
    <source>
        <strain evidence="2 3">CIRAD86</strain>
    </source>
</reference>
<dbReference type="AlphaFoldDB" id="N1Q9Z7"/>
<proteinExistence type="predicted"/>
<feature type="signal peptide" evidence="1">
    <location>
        <begin position="1"/>
        <end position="33"/>
    </location>
</feature>
<accession>N1Q9Z7</accession>
<dbReference type="EMBL" id="KB446555">
    <property type="protein sequence ID" value="EME89750.1"/>
    <property type="molecule type" value="Genomic_DNA"/>
</dbReference>
<dbReference type="HOGENOM" id="CLU_2574881_0_0_1"/>
<dbReference type="VEuPathDB" id="FungiDB:MYCFIDRAFT_202048"/>
<dbReference type="RefSeq" id="XP_007922257.1">
    <property type="nucleotide sequence ID" value="XM_007924066.1"/>
</dbReference>
<evidence type="ECO:0000313" key="2">
    <source>
        <dbReference type="EMBL" id="EME89750.1"/>
    </source>
</evidence>